<dbReference type="OrthoDB" id="42847at2157"/>
<dbReference type="CDD" id="cd01044">
    <property type="entry name" value="Ferritin_CCC1_N"/>
    <property type="match status" value="1"/>
</dbReference>
<feature type="domain" description="Rubrerythrin diiron-binding" evidence="6">
    <location>
        <begin position="13"/>
        <end position="139"/>
    </location>
</feature>
<dbReference type="GO" id="GO:0012505">
    <property type="term" value="C:endomembrane system"/>
    <property type="evidence" value="ECO:0007669"/>
    <property type="project" value="UniProtKB-SubCell"/>
</dbReference>
<feature type="transmembrane region" description="Helical" evidence="5">
    <location>
        <begin position="179"/>
        <end position="203"/>
    </location>
</feature>
<evidence type="ECO:0000313" key="7">
    <source>
        <dbReference type="EMBL" id="ASJ12442.1"/>
    </source>
</evidence>
<feature type="transmembrane region" description="Helical" evidence="5">
    <location>
        <begin position="337"/>
        <end position="355"/>
    </location>
</feature>
<reference evidence="8 9" key="1">
    <citation type="submission" date="2015-08" db="EMBL/GenBank/DDBJ databases">
        <title>Thermococcus thioreducens DSM 14981 genome sequencing.</title>
        <authorList>
            <person name="Hong S.-J."/>
            <person name="Kim M.-C."/>
            <person name="Shin J.-H."/>
        </authorList>
    </citation>
    <scope>NUCLEOTIDE SEQUENCE [LARGE SCALE GENOMIC DNA]</scope>
    <source>
        <strain evidence="8 9">DSM 14981</strain>
    </source>
</reference>
<evidence type="ECO:0000313" key="8">
    <source>
        <dbReference type="EMBL" id="KQH83171.1"/>
    </source>
</evidence>
<organism evidence="8 9">
    <name type="scientific">Thermococcus thioreducens</name>
    <dbReference type="NCBI Taxonomy" id="277988"/>
    <lineage>
        <taxon>Archaea</taxon>
        <taxon>Methanobacteriati</taxon>
        <taxon>Methanobacteriota</taxon>
        <taxon>Thermococci</taxon>
        <taxon>Thermococcales</taxon>
        <taxon>Thermococcaceae</taxon>
        <taxon>Thermococcus</taxon>
    </lineage>
</organism>
<dbReference type="EMBL" id="CP015105">
    <property type="protein sequence ID" value="ASJ12442.1"/>
    <property type="molecule type" value="Genomic_DNA"/>
</dbReference>
<accession>A0A0Q2S728</accession>
<dbReference type="AlphaFoldDB" id="A0A0Q2S728"/>
<sequence length="364" mass="40556">MDEMIRLARDFYKDEYADSVLYAQLARIEKGEEIRKEFLRLSNIESKHAKFWHDFIKRHGGEVPKPSVKRLTIFSVKLLRRILGPGSVASLLEMGENSAIQKYFKYLTTYADRFSEEELKEIKEVILDELEHERFFREEEKRFHVENTRDLVLGMNDGLVEILGAVTGLSAVYPNNPQLVGISGLIVGVAGALSMAIGTFVSVRSQRQVKESIRDRMEVLFRVSPERAAEELVEKLVEGGMPEEVAKEVARELADNSEAIMQLLLPEAEENEIRAALYTGLSYLVGVAFPVTPYFLASSSLTALPFSILLAGSALAIVATLISLLSGISIRKKVAEMVATGLGAAFLSYLFGRLMEALFNVSAL</sequence>
<evidence type="ECO:0000256" key="1">
    <source>
        <dbReference type="ARBA" id="ARBA00004127"/>
    </source>
</evidence>
<feature type="transmembrane region" description="Helical" evidence="5">
    <location>
        <begin position="275"/>
        <end position="297"/>
    </location>
</feature>
<protein>
    <submittedName>
        <fullName evidence="7">Rubrerythrin family protein</fullName>
    </submittedName>
</protein>
<keyword evidence="4 5" id="KW-0472">Membrane</keyword>
<proteinExistence type="predicted"/>
<dbReference type="KEGG" id="ttd:A3L14_05845"/>
<feature type="transmembrane region" description="Helical" evidence="5">
    <location>
        <begin position="151"/>
        <end position="173"/>
    </location>
</feature>
<evidence type="ECO:0000313" key="10">
    <source>
        <dbReference type="Proteomes" id="UP000250136"/>
    </source>
</evidence>
<evidence type="ECO:0000256" key="3">
    <source>
        <dbReference type="ARBA" id="ARBA00022989"/>
    </source>
</evidence>
<feature type="transmembrane region" description="Helical" evidence="5">
    <location>
        <begin position="303"/>
        <end position="325"/>
    </location>
</feature>
<dbReference type="CDD" id="cd02431">
    <property type="entry name" value="Ferritin_CCC1_C"/>
    <property type="match status" value="1"/>
</dbReference>
<dbReference type="STRING" id="277988.SAMN05216170_0786"/>
<evidence type="ECO:0000256" key="4">
    <source>
        <dbReference type="ARBA" id="ARBA00023136"/>
    </source>
</evidence>
<dbReference type="InterPro" id="IPR008217">
    <property type="entry name" value="Ccc1_fam"/>
</dbReference>
<dbReference type="Gene3D" id="1.20.1260.10">
    <property type="match status" value="1"/>
</dbReference>
<dbReference type="PANTHER" id="PTHR31851">
    <property type="entry name" value="FE(2+)/MN(2+) TRANSPORTER PCL1"/>
    <property type="match status" value="1"/>
</dbReference>
<evidence type="ECO:0000259" key="6">
    <source>
        <dbReference type="Pfam" id="PF02915"/>
    </source>
</evidence>
<name>A0A0Q2S728_9EURY</name>
<dbReference type="Proteomes" id="UP000051862">
    <property type="component" value="Unassembled WGS sequence"/>
</dbReference>
<dbReference type="InterPro" id="IPR003251">
    <property type="entry name" value="Rr_diiron-bd_dom"/>
</dbReference>
<dbReference type="RefSeq" id="WP_055428828.1">
    <property type="nucleotide sequence ID" value="NZ_CP015105.1"/>
</dbReference>
<dbReference type="GeneID" id="33333927"/>
<dbReference type="InterPro" id="IPR039376">
    <property type="entry name" value="Ferritin_CCC1_N"/>
</dbReference>
<keyword evidence="2 5" id="KW-0812">Transmembrane</keyword>
<evidence type="ECO:0000256" key="2">
    <source>
        <dbReference type="ARBA" id="ARBA00022692"/>
    </source>
</evidence>
<reference evidence="7 10" key="2">
    <citation type="submission" date="2016-04" db="EMBL/GenBank/DDBJ databases">
        <title>Complete genome sequence of Thermococcus thioreducens type strain OGL-20P.</title>
        <authorList>
            <person name="Oger P.M."/>
        </authorList>
    </citation>
    <scope>NUCLEOTIDE SEQUENCE [LARGE SCALE GENOMIC DNA]</scope>
    <source>
        <strain evidence="7 10">OGL-20P</strain>
    </source>
</reference>
<dbReference type="GO" id="GO:0030026">
    <property type="term" value="P:intracellular manganese ion homeostasis"/>
    <property type="evidence" value="ECO:0007669"/>
    <property type="project" value="InterPro"/>
</dbReference>
<dbReference type="EMBL" id="LIXN01000003">
    <property type="protein sequence ID" value="KQH83171.1"/>
    <property type="molecule type" value="Genomic_DNA"/>
</dbReference>
<dbReference type="GO" id="GO:0046872">
    <property type="term" value="F:metal ion binding"/>
    <property type="evidence" value="ECO:0007669"/>
    <property type="project" value="InterPro"/>
</dbReference>
<dbReference type="Proteomes" id="UP000250136">
    <property type="component" value="Chromosome"/>
</dbReference>
<dbReference type="GO" id="GO:0016491">
    <property type="term" value="F:oxidoreductase activity"/>
    <property type="evidence" value="ECO:0007669"/>
    <property type="project" value="InterPro"/>
</dbReference>
<keyword evidence="3 5" id="KW-1133">Transmembrane helix</keyword>
<dbReference type="InterPro" id="IPR009078">
    <property type="entry name" value="Ferritin-like_SF"/>
</dbReference>
<dbReference type="PATRIC" id="fig|277988.4.peg.605"/>
<dbReference type="SUPFAM" id="SSF47240">
    <property type="entry name" value="Ferritin-like"/>
    <property type="match status" value="1"/>
</dbReference>
<dbReference type="GO" id="GO:0005384">
    <property type="term" value="F:manganese ion transmembrane transporter activity"/>
    <property type="evidence" value="ECO:0007669"/>
    <property type="project" value="InterPro"/>
</dbReference>
<gene>
    <name evidence="7" type="ORF">A3L14_05845</name>
    <name evidence="8" type="ORF">AMR53_02850</name>
</gene>
<evidence type="ECO:0000313" key="9">
    <source>
        <dbReference type="Proteomes" id="UP000051862"/>
    </source>
</evidence>
<dbReference type="Pfam" id="PF02915">
    <property type="entry name" value="Rubrerythrin"/>
    <property type="match status" value="1"/>
</dbReference>
<dbReference type="InterPro" id="IPR012347">
    <property type="entry name" value="Ferritin-like"/>
</dbReference>
<evidence type="ECO:0000256" key="5">
    <source>
        <dbReference type="SAM" id="Phobius"/>
    </source>
</evidence>
<dbReference type="Pfam" id="PF01988">
    <property type="entry name" value="VIT1"/>
    <property type="match status" value="1"/>
</dbReference>
<keyword evidence="10" id="KW-1185">Reference proteome</keyword>
<comment type="subcellular location">
    <subcellularLocation>
        <location evidence="1">Endomembrane system</location>
        <topology evidence="1">Multi-pass membrane protein</topology>
    </subcellularLocation>
</comment>